<gene>
    <name evidence="2" type="ORF">D6C94_06019</name>
</gene>
<evidence type="ECO:0000313" key="2">
    <source>
        <dbReference type="EMBL" id="THY73139.1"/>
    </source>
</evidence>
<dbReference type="AlphaFoldDB" id="A0AB38LUP4"/>
<reference evidence="2 3" key="1">
    <citation type="submission" date="2018-10" db="EMBL/GenBank/DDBJ databases">
        <title>Fifty Aureobasidium pullulans genomes reveal a recombining polyextremotolerant generalist.</title>
        <authorList>
            <person name="Gostincar C."/>
            <person name="Turk M."/>
            <person name="Zajc J."/>
            <person name="Gunde-Cimerman N."/>
        </authorList>
    </citation>
    <scope>NUCLEOTIDE SEQUENCE [LARGE SCALE GENOMIC DNA]</scope>
    <source>
        <strain evidence="2 3">EXF-4256</strain>
    </source>
</reference>
<sequence>MPSDVKQSDITEKNDPSVARQWDNNVDFETKFQEFYKIVDGLKIGLLGTYRPGIGPVTRSMALAKRTGPDFLFLANAHSQKFKDIEANKEVNVSFQDTKSQDWISVSGTATTASNSDPRIKEVWSRGAAAWFGDVGDGVHDGSAEDPRMSLIEVKAKCKCSPYAVPLLCCPEVWMEESKADLQKPDISYYKTNVGALGYLKEVVAANVTGGVANTGSLREMKEDEITKARSQHSSMSS</sequence>
<dbReference type="PANTHER" id="PTHR34818:SF1">
    <property type="entry name" value="PROTEIN BLI-3"/>
    <property type="match status" value="1"/>
</dbReference>
<dbReference type="Pfam" id="PF16242">
    <property type="entry name" value="Pyrid_ox_like"/>
    <property type="match status" value="1"/>
</dbReference>
<proteinExistence type="predicted"/>
<organism evidence="2 3">
    <name type="scientific">Aureobasidium pullulans</name>
    <name type="common">Black yeast</name>
    <name type="synonym">Pullularia pullulans</name>
    <dbReference type="NCBI Taxonomy" id="5580"/>
    <lineage>
        <taxon>Eukaryota</taxon>
        <taxon>Fungi</taxon>
        <taxon>Dikarya</taxon>
        <taxon>Ascomycota</taxon>
        <taxon>Pezizomycotina</taxon>
        <taxon>Dothideomycetes</taxon>
        <taxon>Dothideomycetidae</taxon>
        <taxon>Dothideales</taxon>
        <taxon>Saccotheciaceae</taxon>
        <taxon>Aureobasidium</taxon>
    </lineage>
</organism>
<dbReference type="Gene3D" id="2.30.110.10">
    <property type="entry name" value="Electron Transport, Fmn-binding Protein, Chain A"/>
    <property type="match status" value="1"/>
</dbReference>
<comment type="caution">
    <text evidence="2">The sequence shown here is derived from an EMBL/GenBank/DDBJ whole genome shotgun (WGS) entry which is preliminary data.</text>
</comment>
<dbReference type="Proteomes" id="UP000305064">
    <property type="component" value="Unassembled WGS sequence"/>
</dbReference>
<dbReference type="EMBL" id="QZBJ01000039">
    <property type="protein sequence ID" value="THY73139.1"/>
    <property type="molecule type" value="Genomic_DNA"/>
</dbReference>
<name>A0AB38LUP4_AURPU</name>
<accession>A0AB38LUP4</accession>
<evidence type="ECO:0000313" key="3">
    <source>
        <dbReference type="Proteomes" id="UP000305064"/>
    </source>
</evidence>
<dbReference type="InterPro" id="IPR038725">
    <property type="entry name" value="YdaG_split_barrel_FMN-bd"/>
</dbReference>
<dbReference type="PANTHER" id="PTHR34818">
    <property type="entry name" value="PROTEIN BLI-3"/>
    <property type="match status" value="1"/>
</dbReference>
<dbReference type="SUPFAM" id="SSF50475">
    <property type="entry name" value="FMN-binding split barrel"/>
    <property type="match status" value="1"/>
</dbReference>
<evidence type="ECO:0000259" key="1">
    <source>
        <dbReference type="Pfam" id="PF16242"/>
    </source>
</evidence>
<protein>
    <submittedName>
        <fullName evidence="2">Blue light-inducible protein-like protein Bli-3</fullName>
    </submittedName>
</protein>
<dbReference type="InterPro" id="IPR012349">
    <property type="entry name" value="Split_barrel_FMN-bd"/>
</dbReference>
<feature type="domain" description="General stress protein FMN-binding split barrel" evidence="1">
    <location>
        <begin position="32"/>
        <end position="157"/>
    </location>
</feature>
<dbReference type="InterPro" id="IPR052917">
    <property type="entry name" value="Stress-Dev_Protein"/>
</dbReference>